<dbReference type="SUPFAM" id="SSF55729">
    <property type="entry name" value="Acyl-CoA N-acyltransferases (Nat)"/>
    <property type="match status" value="1"/>
</dbReference>
<protein>
    <submittedName>
        <fullName evidence="7">Lipid II:glycine glycyltransferase (Peptidoglycan interpeptide bridge formation enzyme)</fullName>
    </submittedName>
</protein>
<dbReference type="GO" id="GO:0009252">
    <property type="term" value="P:peptidoglycan biosynthetic process"/>
    <property type="evidence" value="ECO:0007669"/>
    <property type="project" value="UniProtKB-KW"/>
</dbReference>
<sequence>MICRLEKKAIEEIKTTHILPQTPFWGRLKSKQGFKPYGFELTVSKDLLYNTENTSKSIKDDILILIKYIDSKHCFAYVPYGPKLEPDFENHGVFLEYLSEVLKPQLPTNCIFIRYDLMWQNQWAVDEEYFDETGNWIGPPQSQVQEFRVNFKTANWNLQKSPNDILPKNTFFLDLTLKEKDLLYNMRYNTRYNIKNAAKKGIQIKEYGIEHIENWYYLYKETALRQHLPLQNKEYFSTILRNQDNTKNGVNVKMLMADYDGQFLASMFLVLSNKRGTYLYGASSSQNKNMMASYALQWESLKIAKKWGCSEYDMFGSAPNLNQKHPLRGIHIYKKGFGGNLFHRMGCWDYPYNHKIYELYKMHEINN</sequence>
<dbReference type="PROSITE" id="PS51191">
    <property type="entry name" value="FEMABX"/>
    <property type="match status" value="1"/>
</dbReference>
<dbReference type="InterPro" id="IPR016181">
    <property type="entry name" value="Acyl_CoA_acyltransferase"/>
</dbReference>
<dbReference type="Gene3D" id="3.40.630.30">
    <property type="match status" value="2"/>
</dbReference>
<dbReference type="InterPro" id="IPR003447">
    <property type="entry name" value="FEMABX"/>
</dbReference>
<dbReference type="OrthoDB" id="9785911at2"/>
<evidence type="ECO:0000313" key="7">
    <source>
        <dbReference type="EMBL" id="SFS48026.1"/>
    </source>
</evidence>
<evidence type="ECO:0000256" key="1">
    <source>
        <dbReference type="ARBA" id="ARBA00009943"/>
    </source>
</evidence>
<dbReference type="GO" id="GO:0008360">
    <property type="term" value="P:regulation of cell shape"/>
    <property type="evidence" value="ECO:0007669"/>
    <property type="project" value="UniProtKB-KW"/>
</dbReference>
<keyword evidence="2 7" id="KW-0808">Transferase</keyword>
<gene>
    <name evidence="7" type="ORF">SAMN04488006_1540</name>
</gene>
<dbReference type="InterPro" id="IPR050644">
    <property type="entry name" value="PG_Glycine_Bridge_Synth"/>
</dbReference>
<proteinExistence type="inferred from homology"/>
<dbReference type="GO" id="GO:0071555">
    <property type="term" value="P:cell wall organization"/>
    <property type="evidence" value="ECO:0007669"/>
    <property type="project" value="UniProtKB-KW"/>
</dbReference>
<dbReference type="Pfam" id="PF02388">
    <property type="entry name" value="FemAB"/>
    <property type="match status" value="2"/>
</dbReference>
<keyword evidence="5" id="KW-0012">Acyltransferase</keyword>
<evidence type="ECO:0000256" key="2">
    <source>
        <dbReference type="ARBA" id="ARBA00022679"/>
    </source>
</evidence>
<accession>A0A1I6Q6D8</accession>
<dbReference type="GO" id="GO:0016755">
    <property type="term" value="F:aminoacyltransferase activity"/>
    <property type="evidence" value="ECO:0007669"/>
    <property type="project" value="InterPro"/>
</dbReference>
<name>A0A1I6Q6D8_9FLAO</name>
<dbReference type="Proteomes" id="UP000199312">
    <property type="component" value="Unassembled WGS sequence"/>
</dbReference>
<reference evidence="8" key="1">
    <citation type="submission" date="2016-10" db="EMBL/GenBank/DDBJ databases">
        <authorList>
            <person name="Varghese N."/>
            <person name="Submissions S."/>
        </authorList>
    </citation>
    <scope>NUCLEOTIDE SEQUENCE [LARGE SCALE GENOMIC DNA]</scope>
    <source>
        <strain evidence="8">DSM 24450</strain>
    </source>
</reference>
<dbReference type="STRING" id="593133.SAMN04488006_1540"/>
<evidence type="ECO:0000256" key="4">
    <source>
        <dbReference type="ARBA" id="ARBA00022984"/>
    </source>
</evidence>
<keyword evidence="4" id="KW-0573">Peptidoglycan synthesis</keyword>
<comment type="similarity">
    <text evidence="1">Belongs to the FemABX family.</text>
</comment>
<dbReference type="RefSeq" id="WP_090224478.1">
    <property type="nucleotide sequence ID" value="NZ_FOZP01000003.1"/>
</dbReference>
<dbReference type="AlphaFoldDB" id="A0A1I6Q6D8"/>
<evidence type="ECO:0000313" key="8">
    <source>
        <dbReference type="Proteomes" id="UP000199312"/>
    </source>
</evidence>
<dbReference type="EMBL" id="FOZP01000003">
    <property type="protein sequence ID" value="SFS48026.1"/>
    <property type="molecule type" value="Genomic_DNA"/>
</dbReference>
<organism evidence="7 8">
    <name type="scientific">Lutibacter maritimus</name>
    <dbReference type="NCBI Taxonomy" id="593133"/>
    <lineage>
        <taxon>Bacteria</taxon>
        <taxon>Pseudomonadati</taxon>
        <taxon>Bacteroidota</taxon>
        <taxon>Flavobacteriia</taxon>
        <taxon>Flavobacteriales</taxon>
        <taxon>Flavobacteriaceae</taxon>
        <taxon>Lutibacter</taxon>
    </lineage>
</organism>
<dbReference type="PANTHER" id="PTHR36174:SF1">
    <property type="entry name" value="LIPID II:GLYCINE GLYCYLTRANSFERASE"/>
    <property type="match status" value="1"/>
</dbReference>
<evidence type="ECO:0000256" key="6">
    <source>
        <dbReference type="ARBA" id="ARBA00023316"/>
    </source>
</evidence>
<dbReference type="PANTHER" id="PTHR36174">
    <property type="entry name" value="LIPID II:GLYCINE GLYCYLTRANSFERASE"/>
    <property type="match status" value="1"/>
</dbReference>
<keyword evidence="3" id="KW-0133">Cell shape</keyword>
<evidence type="ECO:0000256" key="3">
    <source>
        <dbReference type="ARBA" id="ARBA00022960"/>
    </source>
</evidence>
<keyword evidence="8" id="KW-1185">Reference proteome</keyword>
<evidence type="ECO:0000256" key="5">
    <source>
        <dbReference type="ARBA" id="ARBA00023315"/>
    </source>
</evidence>
<keyword evidence="6" id="KW-0961">Cell wall biogenesis/degradation</keyword>